<dbReference type="PANTHER" id="PTHR36512">
    <property type="entry name" value="D-AMINOPEPTIDASE"/>
    <property type="match status" value="1"/>
</dbReference>
<dbReference type="InterPro" id="IPR016117">
    <property type="entry name" value="ArgJ-like_dom_sf"/>
</dbReference>
<sequence>MGGEKRSSRKASTHSSVRKKASPKLTGRIVLPGNAPYHGRRGCFNSFPKVIVYAQKKQDIVNAVRWARHHHVPVRYRRPGHPYDKRVPNYKGAMVIDISEMHRREMVNKGSRRILTQPIGPSPDRLIGQKRSILEGGLTDVPGILVGHAEDESGRTGCTVILCPSGAVPGVDVRGGFPGTIQTDAIRPGTATDVVQGVLLTGGSNFGLAAASGVMNWLAQNGIGAPTEAGPLPTVPGAVIFDLIYAKGARRPDAEMGYIASEEANSGPVEEGSVGAGAGATVGKIYGTPMKGGVGTASWKIPGGPVVAALAVVNAVGDIWDQDHIIAGALRPNGTFVNQTRAILEGIPPGTSGSRNTTIAVVATTGRLTKAEAGRVATLAHDGMARAISPVHIQSDGDTVFCLATGTDTSGLTGDSAVTAIGTTAAVVLEEAIIRGVKAANSIRPRHGGK</sequence>
<dbReference type="GO" id="GO:0016491">
    <property type="term" value="F:oxidoreductase activity"/>
    <property type="evidence" value="ECO:0007669"/>
    <property type="project" value="UniProtKB-KW"/>
</dbReference>
<keyword evidence="5" id="KW-1185">Reference proteome</keyword>
<dbReference type="InterPro" id="IPR005321">
    <property type="entry name" value="Peptidase_S58_DmpA"/>
</dbReference>
<evidence type="ECO:0000313" key="5">
    <source>
        <dbReference type="Proteomes" id="UP000001877"/>
    </source>
</evidence>
<dbReference type="PANTHER" id="PTHR36512:SF3">
    <property type="entry name" value="BLR5678 PROTEIN"/>
    <property type="match status" value="1"/>
</dbReference>
<evidence type="ECO:0000256" key="2">
    <source>
        <dbReference type="ARBA" id="ARBA00023002"/>
    </source>
</evidence>
<dbReference type="Proteomes" id="UP000001877">
    <property type="component" value="Chromosome"/>
</dbReference>
<name>C0ZKE5_BREBN</name>
<dbReference type="Pfam" id="PF03576">
    <property type="entry name" value="Peptidase_S58"/>
    <property type="match status" value="1"/>
</dbReference>
<feature type="compositionally biased region" description="Basic residues" evidence="3">
    <location>
        <begin position="7"/>
        <end position="22"/>
    </location>
</feature>
<dbReference type="EMBL" id="AP008955">
    <property type="protein sequence ID" value="BAH41596.1"/>
    <property type="molecule type" value="Genomic_DNA"/>
</dbReference>
<dbReference type="InterPro" id="IPR016167">
    <property type="entry name" value="FAD-bd_PCMH_sub1"/>
</dbReference>
<protein>
    <recommendedName>
        <fullName evidence="6">P1 family peptidase</fullName>
    </recommendedName>
</protein>
<dbReference type="GO" id="GO:0050660">
    <property type="term" value="F:flavin adenine dinucleotide binding"/>
    <property type="evidence" value="ECO:0007669"/>
    <property type="project" value="InterPro"/>
</dbReference>
<dbReference type="RefSeq" id="WP_012684361.1">
    <property type="nucleotide sequence ID" value="NC_012491.1"/>
</dbReference>
<dbReference type="KEGG" id="bbe:BBR47_06190"/>
<dbReference type="SUPFAM" id="SSF56176">
    <property type="entry name" value="FAD-binding/transporter-associated domain-like"/>
    <property type="match status" value="1"/>
</dbReference>
<proteinExistence type="inferred from homology"/>
<feature type="region of interest" description="Disordered" evidence="3">
    <location>
        <begin position="1"/>
        <end position="29"/>
    </location>
</feature>
<dbReference type="HOGENOM" id="CLU_044458_1_0_9"/>
<evidence type="ECO:0000313" key="4">
    <source>
        <dbReference type="EMBL" id="BAH41596.1"/>
    </source>
</evidence>
<organism evidence="4 5">
    <name type="scientific">Brevibacillus brevis (strain 47 / JCM 6285 / NBRC 100599)</name>
    <dbReference type="NCBI Taxonomy" id="358681"/>
    <lineage>
        <taxon>Bacteria</taxon>
        <taxon>Bacillati</taxon>
        <taxon>Bacillota</taxon>
        <taxon>Bacilli</taxon>
        <taxon>Bacillales</taxon>
        <taxon>Paenibacillaceae</taxon>
        <taxon>Brevibacillus</taxon>
    </lineage>
</organism>
<dbReference type="GO" id="GO:0004177">
    <property type="term" value="F:aminopeptidase activity"/>
    <property type="evidence" value="ECO:0007669"/>
    <property type="project" value="TreeGrafter"/>
</dbReference>
<evidence type="ECO:0008006" key="6">
    <source>
        <dbReference type="Google" id="ProtNLM"/>
    </source>
</evidence>
<dbReference type="AlphaFoldDB" id="C0ZKE5"/>
<evidence type="ECO:0000256" key="3">
    <source>
        <dbReference type="SAM" id="MobiDB-lite"/>
    </source>
</evidence>
<keyword evidence="2" id="KW-0560">Oxidoreductase</keyword>
<dbReference type="Gene3D" id="3.30.43.10">
    <property type="entry name" value="Uridine Diphospho-n-acetylenolpyruvylglucosamine Reductase, domain 2"/>
    <property type="match status" value="1"/>
</dbReference>
<comment type="similarity">
    <text evidence="1">Belongs to the peptidase S58 family.</text>
</comment>
<reference evidence="4 5" key="1">
    <citation type="submission" date="2005-03" db="EMBL/GenBank/DDBJ databases">
        <title>Brevibacillus brevis strain 47, complete genome.</title>
        <authorList>
            <person name="Hosoyama A."/>
            <person name="Yamada R."/>
            <person name="Hongo Y."/>
            <person name="Terui Y."/>
            <person name="Ankai A."/>
            <person name="Masuyama W."/>
            <person name="Sekiguchi M."/>
            <person name="Takeda T."/>
            <person name="Asano K."/>
            <person name="Ohji S."/>
            <person name="Ichikawa N."/>
            <person name="Narita S."/>
            <person name="Aoki N."/>
            <person name="Miura H."/>
            <person name="Matsushita S."/>
            <person name="Sekigawa T."/>
            <person name="Yamagata H."/>
            <person name="Yoshikawa H."/>
            <person name="Udaka S."/>
            <person name="Tanikawa S."/>
            <person name="Fujita N."/>
        </authorList>
    </citation>
    <scope>NUCLEOTIDE SEQUENCE [LARGE SCALE GENOMIC DNA]</scope>
    <source>
        <strain evidence="5">47 / JCM 6285 / NBRC 100599</strain>
    </source>
</reference>
<dbReference type="eggNOG" id="COG3191">
    <property type="taxonomic scope" value="Bacteria"/>
</dbReference>
<dbReference type="CDD" id="cd02252">
    <property type="entry name" value="nylC_like"/>
    <property type="match status" value="1"/>
</dbReference>
<dbReference type="SUPFAM" id="SSF56266">
    <property type="entry name" value="DmpA/ArgJ-like"/>
    <property type="match status" value="1"/>
</dbReference>
<dbReference type="MEROPS" id="P01.101"/>
<dbReference type="Gene3D" id="3.60.70.12">
    <property type="entry name" value="L-amino peptidase D-ALA esterase/amidase"/>
    <property type="match status" value="1"/>
</dbReference>
<accession>C0ZKE5</accession>
<gene>
    <name evidence="4" type="ordered locus">BBR47_06190</name>
</gene>
<evidence type="ECO:0000256" key="1">
    <source>
        <dbReference type="ARBA" id="ARBA00007068"/>
    </source>
</evidence>
<dbReference type="InterPro" id="IPR036318">
    <property type="entry name" value="FAD-bd_PCMH-like_sf"/>
</dbReference>